<name>A0A8J2TWW9_9MICO</name>
<reference evidence="1" key="2">
    <citation type="submission" date="2020-09" db="EMBL/GenBank/DDBJ databases">
        <authorList>
            <person name="Sun Q."/>
            <person name="Zhou Y."/>
        </authorList>
    </citation>
    <scope>NUCLEOTIDE SEQUENCE</scope>
    <source>
        <strain evidence="1">CGMCC 1.12785</strain>
    </source>
</reference>
<proteinExistence type="predicted"/>
<comment type="caution">
    <text evidence="1">The sequence shown here is derived from an EMBL/GenBank/DDBJ whole genome shotgun (WGS) entry which is preliminary data.</text>
</comment>
<keyword evidence="2" id="KW-1185">Reference proteome</keyword>
<evidence type="ECO:0000313" key="2">
    <source>
        <dbReference type="Proteomes" id="UP000616114"/>
    </source>
</evidence>
<organism evidence="1 2">
    <name type="scientific">Sediminivirga luteola</name>
    <dbReference type="NCBI Taxonomy" id="1774748"/>
    <lineage>
        <taxon>Bacteria</taxon>
        <taxon>Bacillati</taxon>
        <taxon>Actinomycetota</taxon>
        <taxon>Actinomycetes</taxon>
        <taxon>Micrococcales</taxon>
        <taxon>Brevibacteriaceae</taxon>
        <taxon>Sediminivirga</taxon>
    </lineage>
</organism>
<dbReference type="AlphaFoldDB" id="A0A8J2TWW9"/>
<gene>
    <name evidence="1" type="ORF">GCM10011333_11670</name>
</gene>
<protein>
    <submittedName>
        <fullName evidence="1">Uncharacterized protein</fullName>
    </submittedName>
</protein>
<reference evidence="1" key="1">
    <citation type="journal article" date="2014" name="Int. J. Syst. Evol. Microbiol.">
        <title>Complete genome sequence of Corynebacterium casei LMG S-19264T (=DSM 44701T), isolated from a smear-ripened cheese.</title>
        <authorList>
            <consortium name="US DOE Joint Genome Institute (JGI-PGF)"/>
            <person name="Walter F."/>
            <person name="Albersmeier A."/>
            <person name="Kalinowski J."/>
            <person name="Ruckert C."/>
        </authorList>
    </citation>
    <scope>NUCLEOTIDE SEQUENCE</scope>
    <source>
        <strain evidence="1">CGMCC 1.12785</strain>
    </source>
</reference>
<dbReference type="Proteomes" id="UP000616114">
    <property type="component" value="Unassembled WGS sequence"/>
</dbReference>
<sequence>MRAAVAHAARVPAGVDLAPPVRWWSYSGGAYWDPEERCAVLPAVGARIETRVRVDSPAAIAWTVDAKAPEPTGWLVSLDYLGPDMLRLGGNGQTREFVEVDWRVSSGSVSASAANRMAEAVWCRFVVQVSSLYSMPGVRYRSVEVSVRR</sequence>
<dbReference type="EMBL" id="BMFY01000004">
    <property type="protein sequence ID" value="GGA10537.1"/>
    <property type="molecule type" value="Genomic_DNA"/>
</dbReference>
<evidence type="ECO:0000313" key="1">
    <source>
        <dbReference type="EMBL" id="GGA10537.1"/>
    </source>
</evidence>
<accession>A0A8J2TWW9</accession>